<feature type="transmembrane region" description="Helical" evidence="9">
    <location>
        <begin position="34"/>
        <end position="53"/>
    </location>
</feature>
<evidence type="ECO:0000259" key="10">
    <source>
        <dbReference type="Pfam" id="PF03553"/>
    </source>
</evidence>
<evidence type="ECO:0000256" key="9">
    <source>
        <dbReference type="SAM" id="Phobius"/>
    </source>
</evidence>
<dbReference type="Proteomes" id="UP001596439">
    <property type="component" value="Unassembled WGS sequence"/>
</dbReference>
<evidence type="ECO:0000256" key="2">
    <source>
        <dbReference type="ARBA" id="ARBA00022448"/>
    </source>
</evidence>
<evidence type="ECO:0000256" key="8">
    <source>
        <dbReference type="ARBA" id="ARBA00038435"/>
    </source>
</evidence>
<dbReference type="EMBL" id="JBHTCE010000002">
    <property type="protein sequence ID" value="MFC7390861.1"/>
    <property type="molecule type" value="Genomic_DNA"/>
</dbReference>
<evidence type="ECO:0000256" key="3">
    <source>
        <dbReference type="ARBA" id="ARBA00022449"/>
    </source>
</evidence>
<dbReference type="RefSeq" id="WP_376778002.1">
    <property type="nucleotide sequence ID" value="NZ_JANIEL010000102.1"/>
</dbReference>
<feature type="transmembrane region" description="Helical" evidence="9">
    <location>
        <begin position="216"/>
        <end position="235"/>
    </location>
</feature>
<keyword evidence="6 9" id="KW-1133">Transmembrane helix</keyword>
<evidence type="ECO:0000256" key="6">
    <source>
        <dbReference type="ARBA" id="ARBA00022989"/>
    </source>
</evidence>
<dbReference type="PANTHER" id="PTHR33451:SF5">
    <property type="entry name" value="NA+_H+ ANTIPORTER"/>
    <property type="match status" value="1"/>
</dbReference>
<dbReference type="Pfam" id="PF03553">
    <property type="entry name" value="Na_H_antiporter"/>
    <property type="match status" value="2"/>
</dbReference>
<keyword evidence="3" id="KW-0050">Antiport</keyword>
<evidence type="ECO:0000256" key="5">
    <source>
        <dbReference type="ARBA" id="ARBA00022692"/>
    </source>
</evidence>
<comment type="similarity">
    <text evidence="8">Belongs to the NhaC Na(+)/H(+) (TC 2.A.35) antiporter family.</text>
</comment>
<feature type="transmembrane region" description="Helical" evidence="9">
    <location>
        <begin position="391"/>
        <end position="411"/>
    </location>
</feature>
<proteinExistence type="inferred from homology"/>
<dbReference type="InterPro" id="IPR052180">
    <property type="entry name" value="NhaC_Na-H+_Antiporter"/>
</dbReference>
<dbReference type="InterPro" id="IPR018461">
    <property type="entry name" value="Na/H_Antiport_NhaC-like_C"/>
</dbReference>
<comment type="subcellular location">
    <subcellularLocation>
        <location evidence="1">Cell membrane</location>
        <topology evidence="1">Multi-pass membrane protein</topology>
    </subcellularLocation>
</comment>
<evidence type="ECO:0000256" key="4">
    <source>
        <dbReference type="ARBA" id="ARBA00022475"/>
    </source>
</evidence>
<feature type="transmembrane region" description="Helical" evidence="9">
    <location>
        <begin position="255"/>
        <end position="274"/>
    </location>
</feature>
<feature type="domain" description="Na+/H+ antiporter NhaC-like C-terminal" evidence="10">
    <location>
        <begin position="259"/>
        <end position="443"/>
    </location>
</feature>
<gene>
    <name evidence="11" type="ORF">ACFQO8_11965</name>
</gene>
<organism evidence="11 12">
    <name type="scientific">Exiguobacterium aestuarii</name>
    <dbReference type="NCBI Taxonomy" id="273527"/>
    <lineage>
        <taxon>Bacteria</taxon>
        <taxon>Bacillati</taxon>
        <taxon>Bacillota</taxon>
        <taxon>Bacilli</taxon>
        <taxon>Bacillales</taxon>
        <taxon>Bacillales Family XII. Incertae Sedis</taxon>
        <taxon>Exiguobacterium</taxon>
    </lineage>
</organism>
<evidence type="ECO:0000256" key="1">
    <source>
        <dbReference type="ARBA" id="ARBA00004651"/>
    </source>
</evidence>
<feature type="transmembrane region" description="Helical" evidence="9">
    <location>
        <begin position="423"/>
        <end position="445"/>
    </location>
</feature>
<sequence>MKRVFRTKDLFSRRRSFLFFSEVIILEQPTANKWALLPLFVFLLFFIGAGVYYGDFYKFPVLVAAIIALLVAAFMTKGSATQTVERIAQGAGNPGIIIMIFIFLLAGAFSTVAESIGAIDATVNAALTLLPPSLLLSGLFVIAAFISMAMGTSTGTIAALAPIALGIHEESGVNVAIAAAAVVGGAMFGDNLSFISDTTIAAVRTQRTNMRDKFRTNFWIVLPAAIITTILLAVLSNGESTVDVAAFEWYKLIPYLAVIGLALTGLNVILVLLGGITLTGIIGLLDGSLSVTAFVTAIADGMVGMAEISFLTLLMGGLVGLISHNGGLTYLRDALTSRIQKRAGAEWSIAGLVSATNVATANNTISILVAGPLAANIADEYDIERKKSASVLDIFSCGVQGILPYGAQLLIAAELTKTASPDLVPFMFYPFLLFICGGIAIAFNFPRFKKQS</sequence>
<protein>
    <submittedName>
        <fullName evidence="11">Na+/H+ antiporter NhaC family protein</fullName>
    </submittedName>
</protein>
<keyword evidence="5 9" id="KW-0812">Transmembrane</keyword>
<feature type="transmembrane region" description="Helical" evidence="9">
    <location>
        <begin position="281"/>
        <end position="302"/>
    </location>
</feature>
<evidence type="ECO:0000313" key="12">
    <source>
        <dbReference type="Proteomes" id="UP001596439"/>
    </source>
</evidence>
<evidence type="ECO:0000313" key="11">
    <source>
        <dbReference type="EMBL" id="MFC7390861.1"/>
    </source>
</evidence>
<dbReference type="PANTHER" id="PTHR33451">
    <property type="entry name" value="MALATE-2H(+)/NA(+)-LACTATE ANTIPORTER"/>
    <property type="match status" value="1"/>
</dbReference>
<keyword evidence="7 9" id="KW-0472">Membrane</keyword>
<keyword evidence="2" id="KW-0813">Transport</keyword>
<feature type="transmembrane region" description="Helical" evidence="9">
    <location>
        <begin position="96"/>
        <end position="119"/>
    </location>
</feature>
<evidence type="ECO:0000256" key="7">
    <source>
        <dbReference type="ARBA" id="ARBA00023136"/>
    </source>
</evidence>
<feature type="transmembrane region" description="Helical" evidence="9">
    <location>
        <begin position="125"/>
        <end position="146"/>
    </location>
</feature>
<keyword evidence="12" id="KW-1185">Reference proteome</keyword>
<keyword evidence="4" id="KW-1003">Cell membrane</keyword>
<feature type="transmembrane region" description="Helical" evidence="9">
    <location>
        <begin position="59"/>
        <end position="76"/>
    </location>
</feature>
<feature type="domain" description="Na+/H+ antiporter NhaC-like C-terminal" evidence="10">
    <location>
        <begin position="22"/>
        <end position="235"/>
    </location>
</feature>
<name>A0ABW2PRF6_9BACL</name>
<feature type="transmembrane region" description="Helical" evidence="9">
    <location>
        <begin position="308"/>
        <end position="331"/>
    </location>
</feature>
<reference evidence="12" key="1">
    <citation type="journal article" date="2019" name="Int. J. Syst. Evol. Microbiol.">
        <title>The Global Catalogue of Microorganisms (GCM) 10K type strain sequencing project: providing services to taxonomists for standard genome sequencing and annotation.</title>
        <authorList>
            <consortium name="The Broad Institute Genomics Platform"/>
            <consortium name="The Broad Institute Genome Sequencing Center for Infectious Disease"/>
            <person name="Wu L."/>
            <person name="Ma J."/>
        </authorList>
    </citation>
    <scope>NUCLEOTIDE SEQUENCE [LARGE SCALE GENOMIC DNA]</scope>
    <source>
        <strain evidence="12">CCUG 55590</strain>
    </source>
</reference>
<accession>A0ABW2PRF6</accession>
<comment type="caution">
    <text evidence="11">The sequence shown here is derived from an EMBL/GenBank/DDBJ whole genome shotgun (WGS) entry which is preliminary data.</text>
</comment>